<sequence length="320" mass="32496">MSSSTATSPTSGVLGPLTTTFTAPDWCTVNVAQCEDTCSVAWMSQSCATFGATNAYACAPSTTEGAPSPYWGFAYSPGLVCPSGLVTACEATYGHSSTWTPFPAMASGETAAVCCPSGYGCPDSPYGVCTSYVSAPATFFVVSCETGSASGSSGAPTYITLPQTVTPTTAAFTTVSAAVVSTWLLSANAVQLRWQSTDLPSPTTASTISPVNTTTQSTASSHPGLSTGAEAGIGVGVGVAGVALLVGLLVWGLRRRKGRVASPISPSNAPLYPHVAAENEPHELVGRSVYELDEQRGGVLGRDAKMMGGPRERHELGAGG</sequence>
<accession>A0A4U0WZ27</accession>
<reference evidence="3 4" key="1">
    <citation type="submission" date="2017-03" db="EMBL/GenBank/DDBJ databases">
        <title>Genomes of endolithic fungi from Antarctica.</title>
        <authorList>
            <person name="Coleine C."/>
            <person name="Masonjones S."/>
            <person name="Stajich J.E."/>
        </authorList>
    </citation>
    <scope>NUCLEOTIDE SEQUENCE [LARGE SCALE GENOMIC DNA]</scope>
    <source>
        <strain evidence="3 4">CCFEE 5184</strain>
    </source>
</reference>
<feature type="compositionally biased region" description="Basic and acidic residues" evidence="1">
    <location>
        <begin position="302"/>
        <end position="320"/>
    </location>
</feature>
<organism evidence="3 4">
    <name type="scientific">Friedmanniomyces simplex</name>
    <dbReference type="NCBI Taxonomy" id="329884"/>
    <lineage>
        <taxon>Eukaryota</taxon>
        <taxon>Fungi</taxon>
        <taxon>Dikarya</taxon>
        <taxon>Ascomycota</taxon>
        <taxon>Pezizomycotina</taxon>
        <taxon>Dothideomycetes</taxon>
        <taxon>Dothideomycetidae</taxon>
        <taxon>Mycosphaerellales</taxon>
        <taxon>Teratosphaeriaceae</taxon>
        <taxon>Friedmanniomyces</taxon>
    </lineage>
</organism>
<dbReference type="EMBL" id="NAJQ01000467">
    <property type="protein sequence ID" value="TKA69104.1"/>
    <property type="molecule type" value="Genomic_DNA"/>
</dbReference>
<keyword evidence="2" id="KW-0812">Transmembrane</keyword>
<dbReference type="Proteomes" id="UP000309340">
    <property type="component" value="Unassembled WGS sequence"/>
</dbReference>
<keyword evidence="2" id="KW-1133">Transmembrane helix</keyword>
<evidence type="ECO:0000256" key="1">
    <source>
        <dbReference type="SAM" id="MobiDB-lite"/>
    </source>
</evidence>
<gene>
    <name evidence="3" type="ORF">B0A55_08853</name>
</gene>
<keyword evidence="4" id="KW-1185">Reference proteome</keyword>
<feature type="region of interest" description="Disordered" evidence="1">
    <location>
        <begin position="300"/>
        <end position="320"/>
    </location>
</feature>
<proteinExistence type="predicted"/>
<comment type="caution">
    <text evidence="3">The sequence shown here is derived from an EMBL/GenBank/DDBJ whole genome shotgun (WGS) entry which is preliminary data.</text>
</comment>
<feature type="region of interest" description="Disordered" evidence="1">
    <location>
        <begin position="199"/>
        <end position="223"/>
    </location>
</feature>
<evidence type="ECO:0000313" key="4">
    <source>
        <dbReference type="Proteomes" id="UP000309340"/>
    </source>
</evidence>
<feature type="transmembrane region" description="Helical" evidence="2">
    <location>
        <begin position="231"/>
        <end position="253"/>
    </location>
</feature>
<dbReference type="OrthoDB" id="3902281at2759"/>
<protein>
    <submittedName>
        <fullName evidence="3">Uncharacterized protein</fullName>
    </submittedName>
</protein>
<name>A0A4U0WZ27_9PEZI</name>
<dbReference type="AlphaFoldDB" id="A0A4U0WZ27"/>
<evidence type="ECO:0000313" key="3">
    <source>
        <dbReference type="EMBL" id="TKA69104.1"/>
    </source>
</evidence>
<dbReference type="STRING" id="329884.A0A4U0WZ27"/>
<evidence type="ECO:0000256" key="2">
    <source>
        <dbReference type="SAM" id="Phobius"/>
    </source>
</evidence>
<keyword evidence="2" id="KW-0472">Membrane</keyword>